<dbReference type="KEGG" id="palo:E6C60_1302"/>
<gene>
    <name evidence="2" type="ORF">E6C60_1302</name>
</gene>
<dbReference type="EMBL" id="CP040396">
    <property type="protein sequence ID" value="QCT02018.1"/>
    <property type="molecule type" value="Genomic_DNA"/>
</dbReference>
<feature type="region of interest" description="Disordered" evidence="1">
    <location>
        <begin position="82"/>
        <end position="108"/>
    </location>
</feature>
<sequence>MMSKHLQAYFRSEDEAESAKTTLLTYKTDQLEVSELQETVGRRVDILVPLIPFGTSNAGSNTTGTGYAGGYTAGAGAAVNVQGVPEDRDREDAPVGDKDGHADDYREADLDDVDFDELRYVLTAKVSDADYDQIVHKLRSNHAFIEKFENE</sequence>
<evidence type="ECO:0000313" key="3">
    <source>
        <dbReference type="Proteomes" id="UP000300879"/>
    </source>
</evidence>
<dbReference type="Proteomes" id="UP000300879">
    <property type="component" value="Chromosome"/>
</dbReference>
<reference evidence="2 3" key="1">
    <citation type="submission" date="2019-05" db="EMBL/GenBank/DDBJ databases">
        <authorList>
            <person name="Chen C."/>
        </authorList>
    </citation>
    <scope>NUCLEOTIDE SEQUENCE [LARGE SCALE GENOMIC DNA]</scope>
    <source>
        <strain evidence="2 3">HB172198</strain>
    </source>
</reference>
<name>A0A4P8XI82_9BACL</name>
<evidence type="ECO:0000256" key="1">
    <source>
        <dbReference type="SAM" id="MobiDB-lite"/>
    </source>
</evidence>
<evidence type="ECO:0000313" key="2">
    <source>
        <dbReference type="EMBL" id="QCT02018.1"/>
    </source>
</evidence>
<protein>
    <submittedName>
        <fullName evidence="2">Uncharacterized protein</fullName>
    </submittedName>
</protein>
<feature type="compositionally biased region" description="Basic and acidic residues" evidence="1">
    <location>
        <begin position="85"/>
        <end position="108"/>
    </location>
</feature>
<organism evidence="2 3">
    <name type="scientific">Paenibacillus algicola</name>
    <dbReference type="NCBI Taxonomy" id="2565926"/>
    <lineage>
        <taxon>Bacteria</taxon>
        <taxon>Bacillati</taxon>
        <taxon>Bacillota</taxon>
        <taxon>Bacilli</taxon>
        <taxon>Bacillales</taxon>
        <taxon>Paenibacillaceae</taxon>
        <taxon>Paenibacillus</taxon>
    </lineage>
</organism>
<dbReference type="RefSeq" id="WP_233281168.1">
    <property type="nucleotide sequence ID" value="NZ_CP040396.1"/>
</dbReference>
<keyword evidence="3" id="KW-1185">Reference proteome</keyword>
<proteinExistence type="predicted"/>
<accession>A0A4P8XI82</accession>
<dbReference type="AlphaFoldDB" id="A0A4P8XI82"/>